<reference evidence="2 3" key="1">
    <citation type="journal article" date="2021" name="Int. J. Syst. Evol. Microbiol.">
        <title>Steroidobacter gossypii sp. nov., isolated from soil of cotton cropping field.</title>
        <authorList>
            <person name="Huang R."/>
            <person name="Yang S."/>
            <person name="Zhen C."/>
            <person name="Liu W."/>
        </authorList>
    </citation>
    <scope>NUCLEOTIDE SEQUENCE [LARGE SCALE GENOMIC DNA]</scope>
    <source>
        <strain evidence="2 3">S1-65</strain>
    </source>
</reference>
<name>A0ABS1WZP3_9GAMM</name>
<comment type="caution">
    <text evidence="2">The sequence shown here is derived from an EMBL/GenBank/DDBJ whole genome shotgun (WGS) entry which is preliminary data.</text>
</comment>
<dbReference type="Proteomes" id="UP000661077">
    <property type="component" value="Unassembled WGS sequence"/>
</dbReference>
<protein>
    <submittedName>
        <fullName evidence="2">FecR/PupR family sigma factor regulator</fullName>
    </submittedName>
</protein>
<organism evidence="2 3">
    <name type="scientific">Steroidobacter gossypii</name>
    <dbReference type="NCBI Taxonomy" id="2805490"/>
    <lineage>
        <taxon>Bacteria</taxon>
        <taxon>Pseudomonadati</taxon>
        <taxon>Pseudomonadota</taxon>
        <taxon>Gammaproteobacteria</taxon>
        <taxon>Steroidobacterales</taxon>
        <taxon>Steroidobacteraceae</taxon>
        <taxon>Steroidobacter</taxon>
    </lineage>
</organism>
<evidence type="ECO:0000313" key="2">
    <source>
        <dbReference type="EMBL" id="MBM0106450.1"/>
    </source>
</evidence>
<proteinExistence type="predicted"/>
<dbReference type="EMBL" id="JAEVLS010000003">
    <property type="protein sequence ID" value="MBM0106450.1"/>
    <property type="molecule type" value="Genomic_DNA"/>
</dbReference>
<dbReference type="Pfam" id="PF16220">
    <property type="entry name" value="DUF4880"/>
    <property type="match status" value="1"/>
</dbReference>
<keyword evidence="3" id="KW-1185">Reference proteome</keyword>
<sequence length="145" mass="17086">MKCTEYPRQTLIPVHHDVVMRKQMFRTVQHIVCVVFPSENVSYQWHFQSRAQRWATPVLQAGALLEIKSMAAKFEADREPLVTAAVEWYVRLRDGILTAAERKELMSWLQKPSHCRELMAIARMDGMVLGREMTGWHTRNRRRIH</sequence>
<evidence type="ECO:0000313" key="3">
    <source>
        <dbReference type="Proteomes" id="UP000661077"/>
    </source>
</evidence>
<accession>A0ABS1WZP3</accession>
<evidence type="ECO:0000259" key="1">
    <source>
        <dbReference type="Pfam" id="PF16220"/>
    </source>
</evidence>
<dbReference type="InterPro" id="IPR032623">
    <property type="entry name" value="FecR_N"/>
</dbReference>
<gene>
    <name evidence="2" type="ORF">JM946_17110</name>
</gene>
<dbReference type="RefSeq" id="WP_203168552.1">
    <property type="nucleotide sequence ID" value="NZ_JAEVLS010000003.1"/>
</dbReference>
<feature type="domain" description="FecR N-terminal" evidence="1">
    <location>
        <begin position="84"/>
        <end position="118"/>
    </location>
</feature>